<gene>
    <name evidence="2" type="ORF">C8E97_1788</name>
</gene>
<proteinExistence type="predicted"/>
<evidence type="ECO:0000313" key="2">
    <source>
        <dbReference type="EMBL" id="RKT53230.1"/>
    </source>
</evidence>
<protein>
    <submittedName>
        <fullName evidence="2">Uncharacterized protein</fullName>
    </submittedName>
</protein>
<dbReference type="AlphaFoldDB" id="A0A495VWD6"/>
<accession>A0A495VWD6</accession>
<feature type="region of interest" description="Disordered" evidence="1">
    <location>
        <begin position="25"/>
        <end position="57"/>
    </location>
</feature>
<organism evidence="2 3">
    <name type="scientific">Saccharothrix australiensis</name>
    <dbReference type="NCBI Taxonomy" id="2072"/>
    <lineage>
        <taxon>Bacteria</taxon>
        <taxon>Bacillati</taxon>
        <taxon>Actinomycetota</taxon>
        <taxon>Actinomycetes</taxon>
        <taxon>Pseudonocardiales</taxon>
        <taxon>Pseudonocardiaceae</taxon>
        <taxon>Saccharothrix</taxon>
    </lineage>
</organism>
<name>A0A495VWD6_9PSEU</name>
<keyword evidence="3" id="KW-1185">Reference proteome</keyword>
<comment type="caution">
    <text evidence="2">The sequence shown here is derived from an EMBL/GenBank/DDBJ whole genome shotgun (WGS) entry which is preliminary data.</text>
</comment>
<dbReference type="Proteomes" id="UP000282084">
    <property type="component" value="Unassembled WGS sequence"/>
</dbReference>
<dbReference type="EMBL" id="RBXO01000001">
    <property type="protein sequence ID" value="RKT53230.1"/>
    <property type="molecule type" value="Genomic_DNA"/>
</dbReference>
<evidence type="ECO:0000313" key="3">
    <source>
        <dbReference type="Proteomes" id="UP000282084"/>
    </source>
</evidence>
<sequence length="57" mass="5579">MTLPVTAITGMDVCRALTGATGLPLGGGDVAGTVTDGPADPSGPRGRGRGGYHFEGH</sequence>
<evidence type="ECO:0000256" key="1">
    <source>
        <dbReference type="SAM" id="MobiDB-lite"/>
    </source>
</evidence>
<dbReference type="RefSeq" id="WP_170211702.1">
    <property type="nucleotide sequence ID" value="NZ_RBXO01000001.1"/>
</dbReference>
<feature type="compositionally biased region" description="Low complexity" evidence="1">
    <location>
        <begin position="31"/>
        <end position="44"/>
    </location>
</feature>
<reference evidence="2 3" key="1">
    <citation type="submission" date="2018-10" db="EMBL/GenBank/DDBJ databases">
        <title>Sequencing the genomes of 1000 actinobacteria strains.</title>
        <authorList>
            <person name="Klenk H.-P."/>
        </authorList>
    </citation>
    <scope>NUCLEOTIDE SEQUENCE [LARGE SCALE GENOMIC DNA]</scope>
    <source>
        <strain evidence="2 3">DSM 43800</strain>
    </source>
</reference>